<dbReference type="SUPFAM" id="SSF117991">
    <property type="entry name" value="YbeD/HP0495-like"/>
    <property type="match status" value="1"/>
</dbReference>
<feature type="region of interest" description="Disordered" evidence="3">
    <location>
        <begin position="1"/>
        <end position="25"/>
    </location>
</feature>
<feature type="compositionally biased region" description="Low complexity" evidence="3">
    <location>
        <begin position="14"/>
        <end position="25"/>
    </location>
</feature>
<comment type="caution">
    <text evidence="4">The sequence shown here is derived from an EMBL/GenBank/DDBJ whole genome shotgun (WGS) entry which is preliminary data.</text>
</comment>
<gene>
    <name evidence="4" type="ORF">ACFFHW_07810</name>
</gene>
<dbReference type="InterPro" id="IPR027471">
    <property type="entry name" value="YbeD-like_sf"/>
</dbReference>
<dbReference type="InterPro" id="IPR007454">
    <property type="entry name" value="UPF0250_YbeD-like"/>
</dbReference>
<protein>
    <recommendedName>
        <fullName evidence="2">UPF0250 protein ACFFHW_07810</fullName>
    </recommendedName>
</protein>
<proteinExistence type="inferred from homology"/>
<evidence type="ECO:0000256" key="2">
    <source>
        <dbReference type="HAMAP-Rule" id="MF_00659"/>
    </source>
</evidence>
<keyword evidence="5" id="KW-1185">Reference proteome</keyword>
<evidence type="ECO:0000256" key="3">
    <source>
        <dbReference type="SAM" id="MobiDB-lite"/>
    </source>
</evidence>
<accession>A0ABV6G2L5</accession>
<comment type="similarity">
    <text evidence="1 2">Belongs to the UPF0250 family.</text>
</comment>
<dbReference type="PANTHER" id="PTHR38036">
    <property type="entry name" value="UPF0250 PROTEIN YBED"/>
    <property type="match status" value="1"/>
</dbReference>
<dbReference type="HAMAP" id="MF_00659">
    <property type="entry name" value="UPF0250"/>
    <property type="match status" value="1"/>
</dbReference>
<dbReference type="EMBL" id="JBHLVX010000027">
    <property type="protein sequence ID" value="MFC0267892.1"/>
    <property type="molecule type" value="Genomic_DNA"/>
</dbReference>
<dbReference type="RefSeq" id="WP_019953086.1">
    <property type="nucleotide sequence ID" value="NZ_JBHLVX010000027.1"/>
</dbReference>
<dbReference type="Gene3D" id="3.30.70.260">
    <property type="match status" value="1"/>
</dbReference>
<dbReference type="Proteomes" id="UP001589814">
    <property type="component" value="Unassembled WGS sequence"/>
</dbReference>
<sequence length="109" mass="12392">MSARAPQRSSIVVQQENEQGAEGQEAPVIEFPCDYAIRIVGNNDVEFERDMLDIVERFSPELDRSRVTHRDSRSGKYRSLHVTLWATGEAQLNELFEALKATGRVQMVL</sequence>
<reference evidence="4 5" key="1">
    <citation type="submission" date="2024-09" db="EMBL/GenBank/DDBJ databases">
        <authorList>
            <person name="Sun Q."/>
            <person name="Mori K."/>
        </authorList>
    </citation>
    <scope>NUCLEOTIDE SEQUENCE [LARGE SCALE GENOMIC DNA]</scope>
    <source>
        <strain evidence="4 5">CCM 7415</strain>
    </source>
</reference>
<evidence type="ECO:0000313" key="5">
    <source>
        <dbReference type="Proteomes" id="UP001589814"/>
    </source>
</evidence>
<organism evidence="4 5">
    <name type="scientific">Kushneria aurantia</name>
    <dbReference type="NCBI Taxonomy" id="504092"/>
    <lineage>
        <taxon>Bacteria</taxon>
        <taxon>Pseudomonadati</taxon>
        <taxon>Pseudomonadota</taxon>
        <taxon>Gammaproteobacteria</taxon>
        <taxon>Oceanospirillales</taxon>
        <taxon>Halomonadaceae</taxon>
        <taxon>Kushneria</taxon>
    </lineage>
</organism>
<dbReference type="Pfam" id="PF04359">
    <property type="entry name" value="DUF493"/>
    <property type="match status" value="1"/>
</dbReference>
<dbReference type="PANTHER" id="PTHR38036:SF1">
    <property type="entry name" value="UPF0250 PROTEIN YBED"/>
    <property type="match status" value="1"/>
</dbReference>
<evidence type="ECO:0000256" key="1">
    <source>
        <dbReference type="ARBA" id="ARBA00008460"/>
    </source>
</evidence>
<name>A0ABV6G2L5_9GAMM</name>
<evidence type="ECO:0000313" key="4">
    <source>
        <dbReference type="EMBL" id="MFC0267892.1"/>
    </source>
</evidence>